<gene>
    <name evidence="1" type="ORF">CJ203_04195</name>
</gene>
<evidence type="ECO:0000313" key="2">
    <source>
        <dbReference type="Proteomes" id="UP000235836"/>
    </source>
</evidence>
<accession>A0A2N6T6B5</accession>
<evidence type="ECO:0000313" key="1">
    <source>
        <dbReference type="EMBL" id="PMC64857.1"/>
    </source>
</evidence>
<dbReference type="SUPFAM" id="SSF51161">
    <property type="entry name" value="Trimeric LpxA-like enzymes"/>
    <property type="match status" value="1"/>
</dbReference>
<dbReference type="EMBL" id="PNHG01000004">
    <property type="protein sequence ID" value="PMC64857.1"/>
    <property type="molecule type" value="Genomic_DNA"/>
</dbReference>
<name>A0A2N6T6B5_9CORY</name>
<dbReference type="Proteomes" id="UP000235836">
    <property type="component" value="Unassembled WGS sequence"/>
</dbReference>
<dbReference type="PANTHER" id="PTHR13061:SF29">
    <property type="entry name" value="GAMMA CARBONIC ANHYDRASE-LIKE 1, MITOCHONDRIAL-RELATED"/>
    <property type="match status" value="1"/>
</dbReference>
<proteinExistence type="predicted"/>
<protein>
    <submittedName>
        <fullName evidence="1">Gamma carbonic anhydrase family protein</fullName>
    </submittedName>
</protein>
<reference evidence="1 2" key="1">
    <citation type="submission" date="2017-09" db="EMBL/GenBank/DDBJ databases">
        <title>Bacterial strain isolated from the female urinary microbiota.</title>
        <authorList>
            <person name="Thomas-White K."/>
            <person name="Kumar N."/>
            <person name="Forster S."/>
            <person name="Putonti C."/>
            <person name="Lawley T."/>
            <person name="Wolfe A.J."/>
        </authorList>
    </citation>
    <scope>NUCLEOTIDE SEQUENCE [LARGE SCALE GENOMIC DNA]</scope>
    <source>
        <strain evidence="1 2">UMB0792</strain>
    </source>
</reference>
<dbReference type="InterPro" id="IPR001451">
    <property type="entry name" value="Hexapep"/>
</dbReference>
<dbReference type="CDD" id="cd04645">
    <property type="entry name" value="LbH_gamma_CA_like"/>
    <property type="match status" value="1"/>
</dbReference>
<keyword evidence="2" id="KW-1185">Reference proteome</keyword>
<sequence>MLYSFEGAHPVIHPTAFVAKEATIIGNVTIGPDVAIFPGVVIRGDVGAIHIGARTNVQDGSVIHVQTDTENVIGEDVTIGHLAMVHGERIGNGTLIGMGATVLAYSTIGAGCIIGGGAVVLEGQEIPDGSLAAGVPAKIRRELSADERAGLITHATKYVDLGRRHREGLAEYQV</sequence>
<dbReference type="InterPro" id="IPR050484">
    <property type="entry name" value="Transf_Hexapept/Carb_Anhydrase"/>
</dbReference>
<dbReference type="RefSeq" id="WP_102723667.1">
    <property type="nucleotide sequence ID" value="NZ_PNHG01000004.1"/>
</dbReference>
<dbReference type="Pfam" id="PF00132">
    <property type="entry name" value="Hexapep"/>
    <property type="match status" value="1"/>
</dbReference>
<dbReference type="InterPro" id="IPR047324">
    <property type="entry name" value="LbH_gamma_CA-like"/>
</dbReference>
<dbReference type="InterPro" id="IPR011004">
    <property type="entry name" value="Trimer_LpxA-like_sf"/>
</dbReference>
<organism evidence="1 2">
    <name type="scientific">Corynebacterium tuscaniense</name>
    <dbReference type="NCBI Taxonomy" id="302449"/>
    <lineage>
        <taxon>Bacteria</taxon>
        <taxon>Bacillati</taxon>
        <taxon>Actinomycetota</taxon>
        <taxon>Actinomycetes</taxon>
        <taxon>Mycobacteriales</taxon>
        <taxon>Corynebacteriaceae</taxon>
        <taxon>Corynebacterium</taxon>
    </lineage>
</organism>
<dbReference type="Gene3D" id="2.160.10.10">
    <property type="entry name" value="Hexapeptide repeat proteins"/>
    <property type="match status" value="1"/>
</dbReference>
<dbReference type="AlphaFoldDB" id="A0A2N6T6B5"/>
<comment type="caution">
    <text evidence="1">The sequence shown here is derived from an EMBL/GenBank/DDBJ whole genome shotgun (WGS) entry which is preliminary data.</text>
</comment>
<dbReference type="PANTHER" id="PTHR13061">
    <property type="entry name" value="DYNACTIN SUBUNIT P25"/>
    <property type="match status" value="1"/>
</dbReference>